<feature type="transmembrane region" description="Helical" evidence="1">
    <location>
        <begin position="72"/>
        <end position="92"/>
    </location>
</feature>
<keyword evidence="3" id="KW-1185">Reference proteome</keyword>
<keyword evidence="1" id="KW-0472">Membrane</keyword>
<keyword evidence="1" id="KW-0812">Transmembrane</keyword>
<evidence type="ECO:0000256" key="1">
    <source>
        <dbReference type="SAM" id="Phobius"/>
    </source>
</evidence>
<name>A0A7U4JAT7_9SPHN</name>
<evidence type="ECO:0000313" key="3">
    <source>
        <dbReference type="Proteomes" id="UP000032300"/>
    </source>
</evidence>
<dbReference type="Proteomes" id="UP000032300">
    <property type="component" value="Chromosome"/>
</dbReference>
<dbReference type="KEGG" id="sphi:TS85_18910"/>
<organism evidence="2 3">
    <name type="scientific">Sphingomonas hengshuiensis</name>
    <dbReference type="NCBI Taxonomy" id="1609977"/>
    <lineage>
        <taxon>Bacteria</taxon>
        <taxon>Pseudomonadati</taxon>
        <taxon>Pseudomonadota</taxon>
        <taxon>Alphaproteobacteria</taxon>
        <taxon>Sphingomonadales</taxon>
        <taxon>Sphingomonadaceae</taxon>
        <taxon>Sphingomonas</taxon>
    </lineage>
</organism>
<reference evidence="2 3" key="1">
    <citation type="journal article" date="2015" name="Int. J. Syst. Evol. Microbiol.">
        <title>Sphingomonas hengshuiensis sp. nov., isolated from lake wetland.</title>
        <authorList>
            <person name="Wei S."/>
            <person name="Wang T."/>
            <person name="Liu H."/>
            <person name="Zhang C."/>
            <person name="Guo J."/>
            <person name="Wang Q."/>
            <person name="Liang K."/>
            <person name="Zhang Z."/>
        </authorList>
    </citation>
    <scope>NUCLEOTIDE SEQUENCE [LARGE SCALE GENOMIC DNA]</scope>
    <source>
        <strain evidence="2 3">WHSC-8</strain>
    </source>
</reference>
<feature type="transmembrane region" description="Helical" evidence="1">
    <location>
        <begin position="20"/>
        <end position="43"/>
    </location>
</feature>
<dbReference type="EMBL" id="CP010836">
    <property type="protein sequence ID" value="AJP73416.1"/>
    <property type="molecule type" value="Genomic_DNA"/>
</dbReference>
<proteinExistence type="predicted"/>
<sequence length="189" mass="20535">MVEITKSAISIFRKRPGWGYLNLARMGLAIVALGVSVLVPGLWETILNLALVVLGRPESQTSLQAAFDYQNLIAAAVIVVGLALIAWSAHLYHEFTSRQGPSNEHDGKFSLQVQQGTSLEDLVEMMADITGTSVDLSALDAPQKLRKIAPGVLKAASFDDFLDQVEARTVPPLKLCWSQTANFYALRPA</sequence>
<evidence type="ECO:0000313" key="2">
    <source>
        <dbReference type="EMBL" id="AJP73416.1"/>
    </source>
</evidence>
<dbReference type="AlphaFoldDB" id="A0A7U4JAT7"/>
<keyword evidence="1" id="KW-1133">Transmembrane helix</keyword>
<gene>
    <name evidence="2" type="ORF">TS85_18910</name>
</gene>
<accession>A0A7U4JAT7</accession>
<reference evidence="2 3" key="2">
    <citation type="submission" date="2015-02" db="EMBL/GenBank/DDBJ databases">
        <title>The complete genome of Sphingomonas hengshuiensis sp. WHSC-8 isolated from soil of Hengshui Lake.</title>
        <authorList>
            <person name="Wei S."/>
            <person name="Guo J."/>
            <person name="Su C."/>
            <person name="Wu R."/>
            <person name="Zhang Z."/>
            <person name="Liang K."/>
            <person name="Li H."/>
            <person name="Wang T."/>
            <person name="Liu H."/>
            <person name="Zhang C."/>
            <person name="Li Z."/>
            <person name="Wang Q."/>
            <person name="Meng J."/>
        </authorList>
    </citation>
    <scope>NUCLEOTIDE SEQUENCE [LARGE SCALE GENOMIC DNA]</scope>
    <source>
        <strain evidence="2 3">WHSC-8</strain>
    </source>
</reference>
<protein>
    <submittedName>
        <fullName evidence="2">Uncharacterized protein</fullName>
    </submittedName>
</protein>